<dbReference type="Proteomes" id="UP001224739">
    <property type="component" value="Unassembled WGS sequence"/>
</dbReference>
<keyword evidence="1" id="KW-0472">Membrane</keyword>
<dbReference type="RefSeq" id="WP_286038862.1">
    <property type="nucleotide sequence ID" value="NZ_JASVWJ010000002.1"/>
</dbReference>
<dbReference type="AlphaFoldDB" id="A0AAW7CWU5"/>
<keyword evidence="1" id="KW-0812">Transmembrane</keyword>
<comment type="caution">
    <text evidence="2">The sequence shown here is derived from an EMBL/GenBank/DDBJ whole genome shotgun (WGS) entry which is preliminary data.</text>
</comment>
<reference evidence="2" key="1">
    <citation type="submission" date="2023-06" db="EMBL/GenBank/DDBJ databases">
        <title>Acute promotion of culturable opportunistic pathogens and persistent increase of antibiotic resistance following antibiotic exposure in mouse gut microbiota.</title>
        <authorList>
            <person name="Li L."/>
            <person name="Wang B."/>
            <person name="Sun Y."/>
            <person name="Wang M."/>
            <person name="Xu H."/>
        </authorList>
    </citation>
    <scope>NUCLEOTIDE SEQUENCE</scope>
    <source>
        <strain evidence="2">EPA10_1</strain>
    </source>
</reference>
<feature type="transmembrane region" description="Helical" evidence="1">
    <location>
        <begin position="317"/>
        <end position="339"/>
    </location>
</feature>
<evidence type="ECO:0000256" key="1">
    <source>
        <dbReference type="SAM" id="Phobius"/>
    </source>
</evidence>
<dbReference type="EMBL" id="JASVWL010000002">
    <property type="protein sequence ID" value="MDL5354290.1"/>
    <property type="molecule type" value="Genomic_DNA"/>
</dbReference>
<accession>A0AAW7CWU5</accession>
<proteinExistence type="predicted"/>
<name>A0AAW7CWU5_9GAMM</name>
<protein>
    <submittedName>
        <fullName evidence="2">Uncharacterized protein</fullName>
    </submittedName>
</protein>
<organism evidence="2 3">
    <name type="scientific">Proteus faecis</name>
    <dbReference type="NCBI Taxonomy" id="2050967"/>
    <lineage>
        <taxon>Bacteria</taxon>
        <taxon>Pseudomonadati</taxon>
        <taxon>Pseudomonadota</taxon>
        <taxon>Gammaproteobacteria</taxon>
        <taxon>Enterobacterales</taxon>
        <taxon>Morganellaceae</taxon>
        <taxon>Proteus</taxon>
    </lineage>
</organism>
<dbReference type="GeneID" id="83611662"/>
<evidence type="ECO:0000313" key="3">
    <source>
        <dbReference type="Proteomes" id="UP001224739"/>
    </source>
</evidence>
<evidence type="ECO:0000313" key="2">
    <source>
        <dbReference type="EMBL" id="MDL5354290.1"/>
    </source>
</evidence>
<sequence length="420" mass="48917">MKDYFLSVKLERCDFNQSKISPKGMVRLIASGKNFYFNEEDFANSQDFLKRLKQGDELKICAELLKDGSFWVQWIYHDTKGRLEPERKFTLTEKQQKWLLLAFILTFVGSYWSYFSILHLDVNFFIVVSMVIAFGAMMMGISYIGEKAYRYFQRTRPKHRKRIKALDKVIAKQDIIASDGEQLIIPNIKTIPLLKCMTTRKKPTIPIKDSKVQRVRGKIKLHHVDRIKVHSRNSESVIIQISCLIDKHPFVLSYRERLFYSDHNLFLADDDVVELFFWQAEDKCSGPVVLGIYNHTDNGAYSISGQMYIGHQRTKRLALLITGLISAFIFSIFAILSISDVYDNGNYWDKWDWFFIGDTFLGMGIIFSLIITGFAFLIALFSNLYIFLSEKGNSSYQTYFLLQQQCVENKKTVYVTELSQ</sequence>
<feature type="transmembrane region" description="Helical" evidence="1">
    <location>
        <begin position="359"/>
        <end position="388"/>
    </location>
</feature>
<gene>
    <name evidence="2" type="ORF">QSH02_05460</name>
</gene>
<feature type="transmembrane region" description="Helical" evidence="1">
    <location>
        <begin position="124"/>
        <end position="144"/>
    </location>
</feature>
<keyword evidence="1" id="KW-1133">Transmembrane helix</keyword>
<feature type="transmembrane region" description="Helical" evidence="1">
    <location>
        <begin position="98"/>
        <end position="118"/>
    </location>
</feature>